<evidence type="ECO:0000256" key="1">
    <source>
        <dbReference type="ARBA" id="ARBA00001947"/>
    </source>
</evidence>
<proteinExistence type="inferred from homology"/>
<protein>
    <submittedName>
        <fullName evidence="7">Alcohol dehydrogenase superfamily, zinc-type</fullName>
    </submittedName>
</protein>
<organism evidence="7 8">
    <name type="scientific">Ascosphaera apis ARSEF 7405</name>
    <dbReference type="NCBI Taxonomy" id="392613"/>
    <lineage>
        <taxon>Eukaryota</taxon>
        <taxon>Fungi</taxon>
        <taxon>Dikarya</taxon>
        <taxon>Ascomycota</taxon>
        <taxon>Pezizomycotina</taxon>
        <taxon>Eurotiomycetes</taxon>
        <taxon>Eurotiomycetidae</taxon>
        <taxon>Onygenales</taxon>
        <taxon>Ascosphaeraceae</taxon>
        <taxon>Ascosphaera</taxon>
    </lineage>
</organism>
<dbReference type="SUPFAM" id="SSF51735">
    <property type="entry name" value="NAD(P)-binding Rossmann-fold domains"/>
    <property type="match status" value="1"/>
</dbReference>
<comment type="caution">
    <text evidence="7">The sequence shown here is derived from an EMBL/GenBank/DDBJ whole genome shotgun (WGS) entry which is preliminary data.</text>
</comment>
<evidence type="ECO:0000313" key="7">
    <source>
        <dbReference type="EMBL" id="KZZ87403.1"/>
    </source>
</evidence>
<comment type="similarity">
    <text evidence="2">Belongs to the zinc-containing alcohol dehydrogenase family.</text>
</comment>
<keyword evidence="4" id="KW-0862">Zinc</keyword>
<comment type="cofactor">
    <cofactor evidence="1">
        <name>Zn(2+)</name>
        <dbReference type="ChEBI" id="CHEBI:29105"/>
    </cofactor>
</comment>
<dbReference type="OrthoDB" id="1879366at2759"/>
<dbReference type="PANTHER" id="PTHR43161:SF9">
    <property type="entry name" value="SORBITOL DEHYDROGENASE"/>
    <property type="match status" value="1"/>
</dbReference>
<evidence type="ECO:0000256" key="2">
    <source>
        <dbReference type="ARBA" id="ARBA00008072"/>
    </source>
</evidence>
<evidence type="ECO:0000313" key="8">
    <source>
        <dbReference type="Proteomes" id="UP000242877"/>
    </source>
</evidence>
<dbReference type="VEuPathDB" id="FungiDB:AAP_05636"/>
<evidence type="ECO:0000256" key="3">
    <source>
        <dbReference type="ARBA" id="ARBA00022723"/>
    </source>
</evidence>
<dbReference type="EMBL" id="AZGZ01000034">
    <property type="protein sequence ID" value="KZZ87403.1"/>
    <property type="molecule type" value="Genomic_DNA"/>
</dbReference>
<dbReference type="AlphaFoldDB" id="A0A162I1H7"/>
<accession>A0A162I1H7</accession>
<evidence type="ECO:0000259" key="6">
    <source>
        <dbReference type="Pfam" id="PF00107"/>
    </source>
</evidence>
<dbReference type="GO" id="GO:0046872">
    <property type="term" value="F:metal ion binding"/>
    <property type="evidence" value="ECO:0007669"/>
    <property type="project" value="UniProtKB-KW"/>
</dbReference>
<dbReference type="Gene3D" id="3.40.50.720">
    <property type="entry name" value="NAD(P)-binding Rossmann-like Domain"/>
    <property type="match status" value="1"/>
</dbReference>
<reference evidence="7 8" key="1">
    <citation type="journal article" date="2016" name="Genome Biol. Evol.">
        <title>Divergent and convergent evolution of fungal pathogenicity.</title>
        <authorList>
            <person name="Shang Y."/>
            <person name="Xiao G."/>
            <person name="Zheng P."/>
            <person name="Cen K."/>
            <person name="Zhan S."/>
            <person name="Wang C."/>
        </authorList>
    </citation>
    <scope>NUCLEOTIDE SEQUENCE [LARGE SCALE GENOMIC DNA]</scope>
    <source>
        <strain evidence="7 8">ARSEF 7405</strain>
    </source>
</reference>
<keyword evidence="5" id="KW-0560">Oxidoreductase</keyword>
<dbReference type="Proteomes" id="UP000242877">
    <property type="component" value="Unassembled WGS sequence"/>
</dbReference>
<dbReference type="Gene3D" id="3.90.180.10">
    <property type="entry name" value="Medium-chain alcohol dehydrogenases, catalytic domain"/>
    <property type="match status" value="1"/>
</dbReference>
<name>A0A162I1H7_9EURO</name>
<keyword evidence="3" id="KW-0479">Metal-binding</keyword>
<dbReference type="PANTHER" id="PTHR43161">
    <property type="entry name" value="SORBITOL DEHYDROGENASE"/>
    <property type="match status" value="1"/>
</dbReference>
<dbReference type="GO" id="GO:0003939">
    <property type="term" value="F:L-iditol 2-dehydrogenase (NAD+) activity"/>
    <property type="evidence" value="ECO:0007669"/>
    <property type="project" value="TreeGrafter"/>
</dbReference>
<evidence type="ECO:0000256" key="5">
    <source>
        <dbReference type="ARBA" id="ARBA00023002"/>
    </source>
</evidence>
<evidence type="ECO:0000256" key="4">
    <source>
        <dbReference type="ARBA" id="ARBA00022833"/>
    </source>
</evidence>
<dbReference type="InterPro" id="IPR036291">
    <property type="entry name" value="NAD(P)-bd_dom_sf"/>
</dbReference>
<dbReference type="InterPro" id="IPR013149">
    <property type="entry name" value="ADH-like_C"/>
</dbReference>
<keyword evidence="8" id="KW-1185">Reference proteome</keyword>
<dbReference type="GO" id="GO:0006062">
    <property type="term" value="P:sorbitol catabolic process"/>
    <property type="evidence" value="ECO:0007669"/>
    <property type="project" value="TreeGrafter"/>
</dbReference>
<feature type="domain" description="Alcohol dehydrogenase-like C-terminal" evidence="6">
    <location>
        <begin position="74"/>
        <end position="217"/>
    </location>
</feature>
<sequence length="260" mass="28438">MNLCAYMPYGGTFGVDGSCATYKIVPFNQMVKLTDKIDWIAAGLIQPLAIGIQMSRQAGLKPHQTVFIAGGGCVGLLLGAIAKAYGAAKVVVVEKQAHRVDFAKRYCADVAIQTPPKEEGQDSEEYAQNFAFDVLAQVPEASRNRGFDVCIDASGAAECMQMGIELCRPGGTYVQVGMYRGQSPRINMLMVCMKQLNVRGTIRYTPGCFEEAVALIDRGMVDVRSLVDHVYDFRDAQKAFTAQMQVDVSYHMKLKTSGKH</sequence>
<gene>
    <name evidence="7" type="ORF">AAP_05636</name>
</gene>
<dbReference type="Pfam" id="PF00107">
    <property type="entry name" value="ADH_zinc_N"/>
    <property type="match status" value="1"/>
</dbReference>